<evidence type="ECO:0000313" key="2">
    <source>
        <dbReference type="EMBL" id="CAA9327277.1"/>
    </source>
</evidence>
<gene>
    <name evidence="2" type="ORF">AVDCRST_MAG68-2339</name>
</gene>
<accession>A0A6J4L9A0</accession>
<sequence>MHKTDASRPVHATAGSSFRRPLVHRQTLAQLPYRTTEQTHLAQHQSTA</sequence>
<evidence type="ECO:0000256" key="1">
    <source>
        <dbReference type="SAM" id="MobiDB-lite"/>
    </source>
</evidence>
<organism evidence="2">
    <name type="scientific">uncultured Gemmatimonadota bacterium</name>
    <dbReference type="NCBI Taxonomy" id="203437"/>
    <lineage>
        <taxon>Bacteria</taxon>
        <taxon>Pseudomonadati</taxon>
        <taxon>Gemmatimonadota</taxon>
        <taxon>environmental samples</taxon>
    </lineage>
</organism>
<name>A0A6J4L9A0_9BACT</name>
<feature type="region of interest" description="Disordered" evidence="1">
    <location>
        <begin position="29"/>
        <end position="48"/>
    </location>
</feature>
<proteinExistence type="predicted"/>
<protein>
    <submittedName>
        <fullName evidence="2">Uncharacterized protein</fullName>
    </submittedName>
</protein>
<dbReference type="EMBL" id="CADCTW010000106">
    <property type="protein sequence ID" value="CAA9327277.1"/>
    <property type="molecule type" value="Genomic_DNA"/>
</dbReference>
<reference evidence="2" key="1">
    <citation type="submission" date="2020-02" db="EMBL/GenBank/DDBJ databases">
        <authorList>
            <person name="Meier V. D."/>
        </authorList>
    </citation>
    <scope>NUCLEOTIDE SEQUENCE</scope>
    <source>
        <strain evidence="2">AVDCRST_MAG68</strain>
    </source>
</reference>
<dbReference type="AlphaFoldDB" id="A0A6J4L9A0"/>
<feature type="region of interest" description="Disordered" evidence="1">
    <location>
        <begin position="1"/>
        <end position="23"/>
    </location>
</feature>